<gene>
    <name evidence="1" type="ORF">P280DRAFT_470841</name>
</gene>
<dbReference type="Gene3D" id="3.40.630.30">
    <property type="match status" value="1"/>
</dbReference>
<name>A0A6A6RTZ4_9PLEO</name>
<organism evidence="1 2">
    <name type="scientific">Massarina eburnea CBS 473.64</name>
    <dbReference type="NCBI Taxonomy" id="1395130"/>
    <lineage>
        <taxon>Eukaryota</taxon>
        <taxon>Fungi</taxon>
        <taxon>Dikarya</taxon>
        <taxon>Ascomycota</taxon>
        <taxon>Pezizomycotina</taxon>
        <taxon>Dothideomycetes</taxon>
        <taxon>Pleosporomycetidae</taxon>
        <taxon>Pleosporales</taxon>
        <taxon>Massarineae</taxon>
        <taxon>Massarinaceae</taxon>
        <taxon>Massarina</taxon>
    </lineage>
</organism>
<proteinExistence type="predicted"/>
<reference evidence="1" key="1">
    <citation type="journal article" date="2020" name="Stud. Mycol.">
        <title>101 Dothideomycetes genomes: a test case for predicting lifestyles and emergence of pathogens.</title>
        <authorList>
            <person name="Haridas S."/>
            <person name="Albert R."/>
            <person name="Binder M."/>
            <person name="Bloem J."/>
            <person name="Labutti K."/>
            <person name="Salamov A."/>
            <person name="Andreopoulos B."/>
            <person name="Baker S."/>
            <person name="Barry K."/>
            <person name="Bills G."/>
            <person name="Bluhm B."/>
            <person name="Cannon C."/>
            <person name="Castanera R."/>
            <person name="Culley D."/>
            <person name="Daum C."/>
            <person name="Ezra D."/>
            <person name="Gonzalez J."/>
            <person name="Henrissat B."/>
            <person name="Kuo A."/>
            <person name="Liang C."/>
            <person name="Lipzen A."/>
            <person name="Lutzoni F."/>
            <person name="Magnuson J."/>
            <person name="Mondo S."/>
            <person name="Nolan M."/>
            <person name="Ohm R."/>
            <person name="Pangilinan J."/>
            <person name="Park H.-J."/>
            <person name="Ramirez L."/>
            <person name="Alfaro M."/>
            <person name="Sun H."/>
            <person name="Tritt A."/>
            <person name="Yoshinaga Y."/>
            <person name="Zwiers L.-H."/>
            <person name="Turgeon B."/>
            <person name="Goodwin S."/>
            <person name="Spatafora J."/>
            <person name="Crous P."/>
            <person name="Grigoriev I."/>
        </authorList>
    </citation>
    <scope>NUCLEOTIDE SEQUENCE</scope>
    <source>
        <strain evidence="1">CBS 473.64</strain>
    </source>
</reference>
<sequence>MSLALEIKKPLEAITNPEDIPHFASVVASAFSNDVVNRYLYLGRDSRPDHPKLQPDLRAKYWERVITPRFQDRALLIQSHDWAAVALWLPPGVEKPPPNPAIVSEGGLEYRDFFDALRKEKLGSRLHWHLNLIARNPVRDDGGKI</sequence>
<evidence type="ECO:0000313" key="1">
    <source>
        <dbReference type="EMBL" id="KAF2638800.1"/>
    </source>
</evidence>
<keyword evidence="2" id="KW-1185">Reference proteome</keyword>
<dbReference type="Proteomes" id="UP000799753">
    <property type="component" value="Unassembled WGS sequence"/>
</dbReference>
<accession>A0A6A6RTZ4</accession>
<dbReference type="AlphaFoldDB" id="A0A6A6RTZ4"/>
<dbReference type="EMBL" id="MU006788">
    <property type="protein sequence ID" value="KAF2638800.1"/>
    <property type="molecule type" value="Genomic_DNA"/>
</dbReference>
<protein>
    <submittedName>
        <fullName evidence="1">Uncharacterized protein</fullName>
    </submittedName>
</protein>
<evidence type="ECO:0000313" key="2">
    <source>
        <dbReference type="Proteomes" id="UP000799753"/>
    </source>
</evidence>
<dbReference type="OrthoDB" id="544277at2759"/>